<name>A0A3E0KZQ9_9CHRO</name>
<proteinExistence type="predicted"/>
<dbReference type="Proteomes" id="UP000256873">
    <property type="component" value="Unassembled WGS sequence"/>
</dbReference>
<evidence type="ECO:0000313" key="2">
    <source>
        <dbReference type="Proteomes" id="UP000256873"/>
    </source>
</evidence>
<accession>A0A3E0KZQ9</accession>
<evidence type="ECO:0000313" key="1">
    <source>
        <dbReference type="EMBL" id="REJ40584.1"/>
    </source>
</evidence>
<dbReference type="EMBL" id="QQWC01000005">
    <property type="protein sequence ID" value="REJ40584.1"/>
    <property type="molecule type" value="Genomic_DNA"/>
</dbReference>
<sequence>MTVNQLRYSKEEFARRGNEIYQSQVRHQVEEGNHGKIVAIDIETGAFELANDTITASNRLLERNPDAQIWRVRIGHKGVHRFGVGRLLGSISFMQVSNYTCP</sequence>
<reference evidence="1 2" key="1">
    <citation type="submission" date="2017-10" db="EMBL/GenBank/DDBJ databases">
        <title>A large-scale comparative metagenomic study reveals the eutrophication-driven functional interactions in six Microcystis-epibionts communities.</title>
        <authorList>
            <person name="Li Q."/>
            <person name="Lin F."/>
        </authorList>
    </citation>
    <scope>NUCLEOTIDE SEQUENCE [LARGE SCALE GENOMIC DNA]</scope>
    <source>
        <strain evidence="1">TF09</strain>
    </source>
</reference>
<protein>
    <submittedName>
        <fullName evidence="1">Uncharacterized protein</fullName>
    </submittedName>
</protein>
<organism evidence="1 2">
    <name type="scientific">Microcystis flos-aquae TF09</name>
    <dbReference type="NCBI Taxonomy" id="2060473"/>
    <lineage>
        <taxon>Bacteria</taxon>
        <taxon>Bacillati</taxon>
        <taxon>Cyanobacteriota</taxon>
        <taxon>Cyanophyceae</taxon>
        <taxon>Oscillatoriophycideae</taxon>
        <taxon>Chroococcales</taxon>
        <taxon>Microcystaceae</taxon>
        <taxon>Microcystis</taxon>
    </lineage>
</organism>
<gene>
    <name evidence="1" type="ORF">DWQ54_20175</name>
</gene>
<comment type="caution">
    <text evidence="1">The sequence shown here is derived from an EMBL/GenBank/DDBJ whole genome shotgun (WGS) entry which is preliminary data.</text>
</comment>
<dbReference type="AlphaFoldDB" id="A0A3E0KZQ9"/>